<dbReference type="AlphaFoldDB" id="A0A2W2CFA3"/>
<dbReference type="InterPro" id="IPR035906">
    <property type="entry name" value="MetI-like_sf"/>
</dbReference>
<keyword evidence="10" id="KW-1185">Reference proteome</keyword>
<evidence type="ECO:0000256" key="6">
    <source>
        <dbReference type="ARBA" id="ARBA00023136"/>
    </source>
</evidence>
<feature type="transmembrane region" description="Helical" evidence="7">
    <location>
        <begin position="238"/>
        <end position="259"/>
    </location>
</feature>
<keyword evidence="4 7" id="KW-0812">Transmembrane</keyword>
<dbReference type="CDD" id="cd06261">
    <property type="entry name" value="TM_PBP2"/>
    <property type="match status" value="1"/>
</dbReference>
<evidence type="ECO:0000256" key="7">
    <source>
        <dbReference type="RuleBase" id="RU363032"/>
    </source>
</evidence>
<dbReference type="RefSeq" id="WP_111254324.1">
    <property type="nucleotide sequence ID" value="NZ_POTW01000016.1"/>
</dbReference>
<comment type="subcellular location">
    <subcellularLocation>
        <location evidence="1 7">Cell membrane</location>
        <topology evidence="1 7">Multi-pass membrane protein</topology>
    </subcellularLocation>
</comment>
<proteinExistence type="inferred from homology"/>
<evidence type="ECO:0000256" key="1">
    <source>
        <dbReference type="ARBA" id="ARBA00004651"/>
    </source>
</evidence>
<dbReference type="GO" id="GO:0005886">
    <property type="term" value="C:plasma membrane"/>
    <property type="evidence" value="ECO:0007669"/>
    <property type="project" value="UniProtKB-SubCell"/>
</dbReference>
<evidence type="ECO:0000256" key="5">
    <source>
        <dbReference type="ARBA" id="ARBA00022989"/>
    </source>
</evidence>
<dbReference type="EMBL" id="POTW01000016">
    <property type="protein sequence ID" value="PZF84346.1"/>
    <property type="molecule type" value="Genomic_DNA"/>
</dbReference>
<feature type="transmembrane region" description="Helical" evidence="7">
    <location>
        <begin position="179"/>
        <end position="204"/>
    </location>
</feature>
<dbReference type="PANTHER" id="PTHR43744">
    <property type="entry name" value="ABC TRANSPORTER PERMEASE PROTEIN MG189-RELATED-RELATED"/>
    <property type="match status" value="1"/>
</dbReference>
<evidence type="ECO:0000313" key="10">
    <source>
        <dbReference type="Proteomes" id="UP000248764"/>
    </source>
</evidence>
<feature type="domain" description="ABC transmembrane type-1" evidence="8">
    <location>
        <begin position="67"/>
        <end position="259"/>
    </location>
</feature>
<organism evidence="9 10">
    <name type="scientific">Jiangella anatolica</name>
    <dbReference type="NCBI Taxonomy" id="2670374"/>
    <lineage>
        <taxon>Bacteria</taxon>
        <taxon>Bacillati</taxon>
        <taxon>Actinomycetota</taxon>
        <taxon>Actinomycetes</taxon>
        <taxon>Jiangellales</taxon>
        <taxon>Jiangellaceae</taxon>
        <taxon>Jiangella</taxon>
    </lineage>
</organism>
<protein>
    <submittedName>
        <fullName evidence="9">Transporter</fullName>
    </submittedName>
</protein>
<evidence type="ECO:0000256" key="4">
    <source>
        <dbReference type="ARBA" id="ARBA00022692"/>
    </source>
</evidence>
<evidence type="ECO:0000259" key="8">
    <source>
        <dbReference type="PROSITE" id="PS50928"/>
    </source>
</evidence>
<dbReference type="GO" id="GO:0055085">
    <property type="term" value="P:transmembrane transport"/>
    <property type="evidence" value="ECO:0007669"/>
    <property type="project" value="InterPro"/>
</dbReference>
<gene>
    <name evidence="9" type="ORF">C1I92_08955</name>
</gene>
<feature type="transmembrane region" description="Helical" evidence="7">
    <location>
        <begin position="139"/>
        <end position="158"/>
    </location>
</feature>
<evidence type="ECO:0000256" key="3">
    <source>
        <dbReference type="ARBA" id="ARBA00022475"/>
    </source>
</evidence>
<feature type="transmembrane region" description="Helical" evidence="7">
    <location>
        <begin position="71"/>
        <end position="94"/>
    </location>
</feature>
<evidence type="ECO:0000256" key="2">
    <source>
        <dbReference type="ARBA" id="ARBA00022448"/>
    </source>
</evidence>
<keyword evidence="3" id="KW-1003">Cell membrane</keyword>
<keyword evidence="2 7" id="KW-0813">Transport</keyword>
<dbReference type="PROSITE" id="PS50928">
    <property type="entry name" value="ABC_TM1"/>
    <property type="match status" value="1"/>
</dbReference>
<comment type="similarity">
    <text evidence="7">Belongs to the binding-protein-dependent transport system permease family.</text>
</comment>
<evidence type="ECO:0000313" key="9">
    <source>
        <dbReference type="EMBL" id="PZF84346.1"/>
    </source>
</evidence>
<keyword evidence="5 7" id="KW-1133">Transmembrane helix</keyword>
<dbReference type="Gene3D" id="1.10.3720.10">
    <property type="entry name" value="MetI-like"/>
    <property type="match status" value="1"/>
</dbReference>
<dbReference type="Pfam" id="PF00528">
    <property type="entry name" value="BPD_transp_1"/>
    <property type="match status" value="1"/>
</dbReference>
<keyword evidence="6 7" id="KW-0472">Membrane</keyword>
<sequence>MRRPGLLVSHVLVWVYALLLALPLYYLLMSSFKDNTEIFTNAFGLPESWSFENYRLAWEYVSLGKGLTNSALVTVAAIALALVVVVPAAYALATNSGRLGKLVERSLALGFLIPGFAALVPTVLLAIWLDLYQTRTFLVLYYVGTSVPLSVVLITQYMRTIPRELEESARLDGANRLQVLLRIYAPLAMPAVATVMLLTFINIWNEYLIALVVAGPSTDVRTAQVALPTLVTNVSAEYGLLTAGTVITLLPIYAAYLLLRRRMENALVTGAMKG</sequence>
<dbReference type="PANTHER" id="PTHR43744:SF12">
    <property type="entry name" value="ABC TRANSPORTER PERMEASE PROTEIN MG189-RELATED"/>
    <property type="match status" value="1"/>
</dbReference>
<feature type="transmembrane region" description="Helical" evidence="7">
    <location>
        <begin position="106"/>
        <end position="127"/>
    </location>
</feature>
<accession>A0A2W2CFA3</accession>
<dbReference type="Proteomes" id="UP000248764">
    <property type="component" value="Unassembled WGS sequence"/>
</dbReference>
<reference evidence="9 10" key="1">
    <citation type="submission" date="2018-01" db="EMBL/GenBank/DDBJ databases">
        <title>Draft genome sequence of Jiangella sp. GTF31.</title>
        <authorList>
            <person name="Sahin N."/>
            <person name="Ay H."/>
            <person name="Saygin H."/>
        </authorList>
    </citation>
    <scope>NUCLEOTIDE SEQUENCE [LARGE SCALE GENOMIC DNA]</scope>
    <source>
        <strain evidence="9 10">GTF31</strain>
    </source>
</reference>
<name>A0A2W2CFA3_9ACTN</name>
<dbReference type="InterPro" id="IPR000515">
    <property type="entry name" value="MetI-like"/>
</dbReference>
<comment type="caution">
    <text evidence="9">The sequence shown here is derived from an EMBL/GenBank/DDBJ whole genome shotgun (WGS) entry which is preliminary data.</text>
</comment>
<dbReference type="SUPFAM" id="SSF161098">
    <property type="entry name" value="MetI-like"/>
    <property type="match status" value="1"/>
</dbReference>
<feature type="transmembrane region" description="Helical" evidence="7">
    <location>
        <begin position="7"/>
        <end position="28"/>
    </location>
</feature>